<dbReference type="Proteomes" id="UP001151760">
    <property type="component" value="Unassembled WGS sequence"/>
</dbReference>
<evidence type="ECO:0000256" key="1">
    <source>
        <dbReference type="SAM" id="MobiDB-lite"/>
    </source>
</evidence>
<dbReference type="PANTHER" id="PTHR33223">
    <property type="entry name" value="CCHC-TYPE DOMAIN-CONTAINING PROTEIN"/>
    <property type="match status" value="1"/>
</dbReference>
<evidence type="ECO:0000313" key="4">
    <source>
        <dbReference type="Proteomes" id="UP001151760"/>
    </source>
</evidence>
<dbReference type="InterPro" id="IPR005162">
    <property type="entry name" value="Retrotrans_gag_dom"/>
</dbReference>
<sequence>MWYLFDPTPSDCCKTDAHSTDFAESITTWEDLTTRFLAQFFPPGRTAKLHNDILMFQQHHGESLSEAWTHFKDLLQKSLHHDIDLWLQKNSWALIEDLKPLLYNESWNDPRDFAKPIKVIALPQDVPSTSDRCLIELENKVQRLMESHLAPTQPTHVNKITTSCEICSGPHDTQYCMEDPEQSFVEYASSRTDEARGLVSNFMASQVSRLSKFEADFKQQQSEMTNKIDTVLKAITDRIAGTLPSDTQPDESQVNKPDIEHEEKGNLGNTNSNPHPQPNTLASITTEQIIRDDDGPQNESPNKGEGATTEGPTVEYFDTFPIRDELTCHKRKLDPKENANGGVSNFTGRIKGMHVFVGNFTYIVDFMIIEDISSIIDPRLSHVVLGKPFVEISNMTHDPPEGVVRFIDGNDEVAYKMPHKIEQYNSLSNLEKEHIKSVYLKNNEDKRRGVDYAMNKILGFYKECLELGPEYITRLEEEGEVMNYLMESSAGNFSSKTKISFSENVETASRFTRDAVTTTPVMASGFS</sequence>
<feature type="region of interest" description="Disordered" evidence="1">
    <location>
        <begin position="240"/>
        <end position="314"/>
    </location>
</feature>
<protein>
    <submittedName>
        <fullName evidence="3">MAK10-like protein</fullName>
    </submittedName>
</protein>
<feature type="compositionally biased region" description="Polar residues" evidence="1">
    <location>
        <begin position="267"/>
        <end position="288"/>
    </location>
</feature>
<proteinExistence type="predicted"/>
<feature type="domain" description="Retrotransposon gag" evidence="2">
    <location>
        <begin position="24"/>
        <end position="83"/>
    </location>
</feature>
<organism evidence="3 4">
    <name type="scientific">Tanacetum coccineum</name>
    <dbReference type="NCBI Taxonomy" id="301880"/>
    <lineage>
        <taxon>Eukaryota</taxon>
        <taxon>Viridiplantae</taxon>
        <taxon>Streptophyta</taxon>
        <taxon>Embryophyta</taxon>
        <taxon>Tracheophyta</taxon>
        <taxon>Spermatophyta</taxon>
        <taxon>Magnoliopsida</taxon>
        <taxon>eudicotyledons</taxon>
        <taxon>Gunneridae</taxon>
        <taxon>Pentapetalae</taxon>
        <taxon>asterids</taxon>
        <taxon>campanulids</taxon>
        <taxon>Asterales</taxon>
        <taxon>Asteraceae</taxon>
        <taxon>Asteroideae</taxon>
        <taxon>Anthemideae</taxon>
        <taxon>Anthemidinae</taxon>
        <taxon>Tanacetum</taxon>
    </lineage>
</organism>
<gene>
    <name evidence="3" type="ORF">Tco_0629932</name>
</gene>
<dbReference type="EMBL" id="BQNB010008945">
    <property type="protein sequence ID" value="GJS56570.1"/>
    <property type="molecule type" value="Genomic_DNA"/>
</dbReference>
<dbReference type="PANTHER" id="PTHR33223:SF11">
    <property type="entry name" value="ELEMENT PROTEIN, PUTATIVE-RELATED"/>
    <property type="match status" value="1"/>
</dbReference>
<evidence type="ECO:0000259" key="2">
    <source>
        <dbReference type="Pfam" id="PF03732"/>
    </source>
</evidence>
<accession>A0ABQ4WUN4</accession>
<comment type="caution">
    <text evidence="3">The sequence shown here is derived from an EMBL/GenBank/DDBJ whole genome shotgun (WGS) entry which is preliminary data.</text>
</comment>
<reference evidence="3" key="2">
    <citation type="submission" date="2022-01" db="EMBL/GenBank/DDBJ databases">
        <authorList>
            <person name="Yamashiro T."/>
            <person name="Shiraishi A."/>
            <person name="Satake H."/>
            <person name="Nakayama K."/>
        </authorList>
    </citation>
    <scope>NUCLEOTIDE SEQUENCE</scope>
</reference>
<feature type="compositionally biased region" description="Polar residues" evidence="1">
    <location>
        <begin position="244"/>
        <end position="255"/>
    </location>
</feature>
<name>A0ABQ4WUN4_9ASTR</name>
<keyword evidence="4" id="KW-1185">Reference proteome</keyword>
<reference evidence="3" key="1">
    <citation type="journal article" date="2022" name="Int. J. Mol. Sci.">
        <title>Draft Genome of Tanacetum Coccineum: Genomic Comparison of Closely Related Tanacetum-Family Plants.</title>
        <authorList>
            <person name="Yamashiro T."/>
            <person name="Shiraishi A."/>
            <person name="Nakayama K."/>
            <person name="Satake H."/>
        </authorList>
    </citation>
    <scope>NUCLEOTIDE SEQUENCE</scope>
</reference>
<evidence type="ECO:0000313" key="3">
    <source>
        <dbReference type="EMBL" id="GJS56570.1"/>
    </source>
</evidence>
<dbReference type="Pfam" id="PF03732">
    <property type="entry name" value="Retrotrans_gag"/>
    <property type="match status" value="1"/>
</dbReference>